<evidence type="ECO:0000259" key="5">
    <source>
        <dbReference type="PROSITE" id="PS50011"/>
    </source>
</evidence>
<organism evidence="6 7">
    <name type="scientific">Rhizophagus irregularis</name>
    <dbReference type="NCBI Taxonomy" id="588596"/>
    <lineage>
        <taxon>Eukaryota</taxon>
        <taxon>Fungi</taxon>
        <taxon>Fungi incertae sedis</taxon>
        <taxon>Mucoromycota</taxon>
        <taxon>Glomeromycotina</taxon>
        <taxon>Glomeromycetes</taxon>
        <taxon>Glomerales</taxon>
        <taxon>Glomeraceae</taxon>
        <taxon>Rhizophagus</taxon>
    </lineage>
</organism>
<proteinExistence type="predicted"/>
<dbReference type="Proteomes" id="UP000233469">
    <property type="component" value="Unassembled WGS sequence"/>
</dbReference>
<keyword evidence="1" id="KW-0808">Transferase</keyword>
<dbReference type="InterPro" id="IPR000719">
    <property type="entry name" value="Prot_kinase_dom"/>
</dbReference>
<dbReference type="Pfam" id="PF07714">
    <property type="entry name" value="PK_Tyr_Ser-Thr"/>
    <property type="match status" value="1"/>
</dbReference>
<keyword evidence="3 6" id="KW-0418">Kinase</keyword>
<evidence type="ECO:0000256" key="4">
    <source>
        <dbReference type="ARBA" id="ARBA00022840"/>
    </source>
</evidence>
<gene>
    <name evidence="6" type="ORF">RhiirC2_702530</name>
</gene>
<name>A0A2N1MJJ8_9GLOM</name>
<comment type="caution">
    <text evidence="6">The sequence shown here is derived from an EMBL/GenBank/DDBJ whole genome shotgun (WGS) entry which is preliminary data.</text>
</comment>
<evidence type="ECO:0000313" key="6">
    <source>
        <dbReference type="EMBL" id="PKK61803.1"/>
    </source>
</evidence>
<dbReference type="PANTHER" id="PTHR44329">
    <property type="entry name" value="SERINE/THREONINE-PROTEIN KINASE TNNI3K-RELATED"/>
    <property type="match status" value="1"/>
</dbReference>
<reference evidence="6 7" key="1">
    <citation type="submission" date="2016-04" db="EMBL/GenBank/DDBJ databases">
        <title>Genome analyses suggest a sexual origin of heterokaryosis in a supposedly ancient asexual fungus.</title>
        <authorList>
            <person name="Ropars J."/>
            <person name="Sedzielewska K."/>
            <person name="Noel J."/>
            <person name="Charron P."/>
            <person name="Farinelli L."/>
            <person name="Marton T."/>
            <person name="Kruger M."/>
            <person name="Pelin A."/>
            <person name="Brachmann A."/>
            <person name="Corradi N."/>
        </authorList>
    </citation>
    <scope>NUCLEOTIDE SEQUENCE [LARGE SCALE GENOMIC DNA]</scope>
    <source>
        <strain evidence="6 7">C2</strain>
    </source>
</reference>
<evidence type="ECO:0000256" key="1">
    <source>
        <dbReference type="ARBA" id="ARBA00022679"/>
    </source>
</evidence>
<dbReference type="PROSITE" id="PS50011">
    <property type="entry name" value="PROTEIN_KINASE_DOM"/>
    <property type="match status" value="1"/>
</dbReference>
<keyword evidence="4" id="KW-0067">ATP-binding</keyword>
<keyword evidence="2" id="KW-0547">Nucleotide-binding</keyword>
<dbReference type="GO" id="GO:0004674">
    <property type="term" value="F:protein serine/threonine kinase activity"/>
    <property type="evidence" value="ECO:0007669"/>
    <property type="project" value="TreeGrafter"/>
</dbReference>
<accession>A0A2N1MJJ8</accession>
<dbReference type="AlphaFoldDB" id="A0A2N1MJJ8"/>
<protein>
    <submittedName>
        <fullName evidence="6">Kinase-like protein</fullName>
    </submittedName>
</protein>
<dbReference type="InterPro" id="IPR051681">
    <property type="entry name" value="Ser/Thr_Kinases-Pseudokinases"/>
</dbReference>
<dbReference type="SUPFAM" id="SSF56112">
    <property type="entry name" value="Protein kinase-like (PK-like)"/>
    <property type="match status" value="1"/>
</dbReference>
<feature type="domain" description="Protein kinase" evidence="5">
    <location>
        <begin position="1"/>
        <end position="176"/>
    </location>
</feature>
<dbReference type="InterPro" id="IPR001245">
    <property type="entry name" value="Ser-Thr/Tyr_kinase_cat_dom"/>
</dbReference>
<sequence length="194" mass="22208">MRKFIKKGHILNWKLIVKILHNISYGLSTIHRENWYHGDFHTGNILLEGYGNYIGSVISDFGFCRPVDQSRVNKIIGVLPFIAPEVLRGGEFTKAADVYGFGMVMSEIICGNVPFADRDYDLHLAIDIGNGERPPIPEYTPEPYAALMKRCWDPNPIKRPTAQELYRQIGDWDTILSKFKLNDKQIAIKLEIEK</sequence>
<dbReference type="GO" id="GO:0005524">
    <property type="term" value="F:ATP binding"/>
    <property type="evidence" value="ECO:0007669"/>
    <property type="project" value="UniProtKB-KW"/>
</dbReference>
<dbReference type="EMBL" id="LLXL01002104">
    <property type="protein sequence ID" value="PKK61803.1"/>
    <property type="molecule type" value="Genomic_DNA"/>
</dbReference>
<dbReference type="VEuPathDB" id="FungiDB:RhiirA1_425398"/>
<dbReference type="Gene3D" id="1.10.510.10">
    <property type="entry name" value="Transferase(Phosphotransferase) domain 1"/>
    <property type="match status" value="1"/>
</dbReference>
<dbReference type="VEuPathDB" id="FungiDB:FUN_005433"/>
<reference evidence="6 7" key="2">
    <citation type="submission" date="2017-10" db="EMBL/GenBank/DDBJ databases">
        <title>Extensive intraspecific genome diversity in a model arbuscular mycorrhizal fungus.</title>
        <authorList>
            <person name="Chen E.C.H."/>
            <person name="Morin E."/>
            <person name="Baudet D."/>
            <person name="Noel J."/>
            <person name="Ndikumana S."/>
            <person name="Charron P."/>
            <person name="St-Onge C."/>
            <person name="Giorgi J."/>
            <person name="Grigoriev I.V."/>
            <person name="Roux C."/>
            <person name="Martin F.M."/>
            <person name="Corradi N."/>
        </authorList>
    </citation>
    <scope>NUCLEOTIDE SEQUENCE [LARGE SCALE GENOMIC DNA]</scope>
    <source>
        <strain evidence="6 7">C2</strain>
    </source>
</reference>
<dbReference type="InterPro" id="IPR011009">
    <property type="entry name" value="Kinase-like_dom_sf"/>
</dbReference>
<evidence type="ECO:0000256" key="2">
    <source>
        <dbReference type="ARBA" id="ARBA00022741"/>
    </source>
</evidence>
<evidence type="ECO:0000313" key="7">
    <source>
        <dbReference type="Proteomes" id="UP000233469"/>
    </source>
</evidence>
<evidence type="ECO:0000256" key="3">
    <source>
        <dbReference type="ARBA" id="ARBA00022777"/>
    </source>
</evidence>
<dbReference type="PANTHER" id="PTHR44329:SF288">
    <property type="entry name" value="MITOGEN-ACTIVATED PROTEIN KINASE KINASE KINASE 20"/>
    <property type="match status" value="1"/>
</dbReference>